<keyword evidence="2" id="KW-1185">Reference proteome</keyword>
<evidence type="ECO:0000313" key="2">
    <source>
        <dbReference type="Proteomes" id="UP000737402"/>
    </source>
</evidence>
<protein>
    <submittedName>
        <fullName evidence="1">Uncharacterized protein</fullName>
    </submittedName>
</protein>
<organism evidence="1 2">
    <name type="scientific">Sutcliffiella tianshenii</name>
    <dbReference type="NCBI Taxonomy" id="1463404"/>
    <lineage>
        <taxon>Bacteria</taxon>
        <taxon>Bacillati</taxon>
        <taxon>Bacillota</taxon>
        <taxon>Bacilli</taxon>
        <taxon>Bacillales</taxon>
        <taxon>Bacillaceae</taxon>
        <taxon>Sutcliffiella</taxon>
    </lineage>
</organism>
<accession>A0ABS2NZH7</accession>
<gene>
    <name evidence="1" type="ORF">JOC95_001735</name>
</gene>
<dbReference type="Proteomes" id="UP000737402">
    <property type="component" value="Unassembled WGS sequence"/>
</dbReference>
<comment type="caution">
    <text evidence="1">The sequence shown here is derived from an EMBL/GenBank/DDBJ whole genome shotgun (WGS) entry which is preliminary data.</text>
</comment>
<evidence type="ECO:0000313" key="1">
    <source>
        <dbReference type="EMBL" id="MBM7619883.1"/>
    </source>
</evidence>
<proteinExistence type="predicted"/>
<name>A0ABS2NZH7_9BACI</name>
<sequence>MKMAQRSLSEEKRIFHSFIEEIELAYVNQAETAEQYFNLLTLQHPYQQAAAKFNMTVEEARQYMLAIDAELQGEVDRKMKSAVWLEYNQSHFQNKNFLTFL</sequence>
<reference evidence="1 2" key="1">
    <citation type="submission" date="2021-01" db="EMBL/GenBank/DDBJ databases">
        <title>Genomic Encyclopedia of Type Strains, Phase IV (KMG-IV): sequencing the most valuable type-strain genomes for metagenomic binning, comparative biology and taxonomic classification.</title>
        <authorList>
            <person name="Goeker M."/>
        </authorList>
    </citation>
    <scope>NUCLEOTIDE SEQUENCE [LARGE SCALE GENOMIC DNA]</scope>
    <source>
        <strain evidence="1 2">DSM 25879</strain>
    </source>
</reference>
<dbReference type="EMBL" id="JAFBED010000003">
    <property type="protein sequence ID" value="MBM7619883.1"/>
    <property type="molecule type" value="Genomic_DNA"/>
</dbReference>